<comment type="similarity">
    <text evidence="1 9">Belongs to the peptidase S11 family.</text>
</comment>
<dbReference type="Proteomes" id="UP000239065">
    <property type="component" value="Unassembled WGS sequence"/>
</dbReference>
<dbReference type="Gene3D" id="3.40.710.10">
    <property type="entry name" value="DD-peptidase/beta-lactamase superfamily"/>
    <property type="match status" value="1"/>
</dbReference>
<sequence length="256" mass="28766">MRRLCYVIVLFFIFNISLFAKNDKSLIVLDTKTNKVLIEKKSNKKYKIASLTKIWTALIVLENSNLDDEVIISKKASLQEGSSVYLKENQNCTIKDLVYGMLLRSGNDASVALAEHIAGSEKDFVKLMNEKARKFGIKNTKFVDVTGLGNNISTAKDVAIMFEIALKNSKFKDISSHSTYKNSLDGQIWKNKHKLVVDDSKAFAGKTGYTKQSGRTLATAFYDEKSSKSFIVVTLNEKDDWKVHKSLAQKVFAKAK</sequence>
<feature type="active site" description="Acyl-ester intermediate" evidence="7">
    <location>
        <position position="50"/>
    </location>
</feature>
<feature type="active site" evidence="7">
    <location>
        <position position="105"/>
    </location>
</feature>
<feature type="active site" description="Proton acceptor" evidence="7">
    <location>
        <position position="53"/>
    </location>
</feature>
<keyword evidence="4" id="KW-0133">Cell shape</keyword>
<dbReference type="Pfam" id="PF00768">
    <property type="entry name" value="Peptidase_S11"/>
    <property type="match status" value="1"/>
</dbReference>
<feature type="binding site" evidence="8">
    <location>
        <position position="206"/>
    </location>
    <ligand>
        <name>substrate</name>
    </ligand>
</feature>
<dbReference type="GO" id="GO:0009252">
    <property type="term" value="P:peptidoglycan biosynthetic process"/>
    <property type="evidence" value="ECO:0007669"/>
    <property type="project" value="UniProtKB-KW"/>
</dbReference>
<evidence type="ECO:0000256" key="1">
    <source>
        <dbReference type="ARBA" id="ARBA00007164"/>
    </source>
</evidence>
<evidence type="ECO:0000256" key="9">
    <source>
        <dbReference type="RuleBase" id="RU004016"/>
    </source>
</evidence>
<name>A0A2S9SM48_9BACT</name>
<organism evidence="11 12">
    <name type="scientific">Aliarcobacter cryaerophilus</name>
    <dbReference type="NCBI Taxonomy" id="28198"/>
    <lineage>
        <taxon>Bacteria</taxon>
        <taxon>Pseudomonadati</taxon>
        <taxon>Campylobacterota</taxon>
        <taxon>Epsilonproteobacteria</taxon>
        <taxon>Campylobacterales</taxon>
        <taxon>Arcobacteraceae</taxon>
        <taxon>Aliarcobacter</taxon>
    </lineage>
</organism>
<keyword evidence="3" id="KW-0378">Hydrolase</keyword>
<keyword evidence="2" id="KW-0732">Signal</keyword>
<evidence type="ECO:0000256" key="2">
    <source>
        <dbReference type="ARBA" id="ARBA00022729"/>
    </source>
</evidence>
<accession>A0A2S9SM48</accession>
<proteinExistence type="inferred from homology"/>
<dbReference type="InterPro" id="IPR018044">
    <property type="entry name" value="Peptidase_S11"/>
</dbReference>
<evidence type="ECO:0000313" key="12">
    <source>
        <dbReference type="Proteomes" id="UP000239065"/>
    </source>
</evidence>
<keyword evidence="6" id="KW-0961">Cell wall biogenesis/degradation</keyword>
<gene>
    <name evidence="11" type="ORF">CJ669_06790</name>
</gene>
<dbReference type="GO" id="GO:0006508">
    <property type="term" value="P:proteolysis"/>
    <property type="evidence" value="ECO:0007669"/>
    <property type="project" value="InterPro"/>
</dbReference>
<dbReference type="GO" id="GO:0071555">
    <property type="term" value="P:cell wall organization"/>
    <property type="evidence" value="ECO:0007669"/>
    <property type="project" value="UniProtKB-KW"/>
</dbReference>
<evidence type="ECO:0000256" key="4">
    <source>
        <dbReference type="ARBA" id="ARBA00022960"/>
    </source>
</evidence>
<comment type="caution">
    <text evidence="11">The sequence shown here is derived from an EMBL/GenBank/DDBJ whole genome shotgun (WGS) entry which is preliminary data.</text>
</comment>
<protein>
    <submittedName>
        <fullName evidence="11">D-alanyl-D-alanine carboxypeptidase</fullName>
    </submittedName>
</protein>
<evidence type="ECO:0000256" key="7">
    <source>
        <dbReference type="PIRSR" id="PIRSR618044-1"/>
    </source>
</evidence>
<keyword evidence="5" id="KW-0573">Peptidoglycan synthesis</keyword>
<dbReference type="GO" id="GO:0008360">
    <property type="term" value="P:regulation of cell shape"/>
    <property type="evidence" value="ECO:0007669"/>
    <property type="project" value="UniProtKB-KW"/>
</dbReference>
<dbReference type="RefSeq" id="WP_105909280.1">
    <property type="nucleotide sequence ID" value="NZ_NERR01000005.1"/>
</dbReference>
<dbReference type="PRINTS" id="PR00725">
    <property type="entry name" value="DADACBPTASE1"/>
</dbReference>
<keyword evidence="11" id="KW-0121">Carboxypeptidase</keyword>
<feature type="domain" description="Peptidase S11 D-alanyl-D-alanine carboxypeptidase A N-terminal" evidence="10">
    <location>
        <begin position="24"/>
        <end position="238"/>
    </location>
</feature>
<dbReference type="AlphaFoldDB" id="A0A2S9SM48"/>
<dbReference type="EMBL" id="NXGJ01000007">
    <property type="protein sequence ID" value="PRM87660.1"/>
    <property type="molecule type" value="Genomic_DNA"/>
</dbReference>
<dbReference type="SUPFAM" id="SSF56601">
    <property type="entry name" value="beta-lactamase/transpeptidase-like"/>
    <property type="match status" value="1"/>
</dbReference>
<keyword evidence="11" id="KW-0645">Protease</keyword>
<evidence type="ECO:0000259" key="10">
    <source>
        <dbReference type="Pfam" id="PF00768"/>
    </source>
</evidence>
<evidence type="ECO:0000256" key="6">
    <source>
        <dbReference type="ARBA" id="ARBA00023316"/>
    </source>
</evidence>
<evidence type="ECO:0000256" key="3">
    <source>
        <dbReference type="ARBA" id="ARBA00022801"/>
    </source>
</evidence>
<evidence type="ECO:0000313" key="11">
    <source>
        <dbReference type="EMBL" id="PRM87660.1"/>
    </source>
</evidence>
<dbReference type="InterPro" id="IPR012338">
    <property type="entry name" value="Beta-lactam/transpept-like"/>
</dbReference>
<evidence type="ECO:0000256" key="8">
    <source>
        <dbReference type="PIRSR" id="PIRSR618044-2"/>
    </source>
</evidence>
<dbReference type="InterPro" id="IPR001967">
    <property type="entry name" value="Peptidase_S11_N"/>
</dbReference>
<dbReference type="PANTHER" id="PTHR21581:SF33">
    <property type="entry name" value="D-ALANYL-D-ALANINE CARBOXYPEPTIDASE DACB"/>
    <property type="match status" value="1"/>
</dbReference>
<evidence type="ECO:0000256" key="5">
    <source>
        <dbReference type="ARBA" id="ARBA00022984"/>
    </source>
</evidence>
<dbReference type="PANTHER" id="PTHR21581">
    <property type="entry name" value="D-ALANYL-D-ALANINE CARBOXYPEPTIDASE"/>
    <property type="match status" value="1"/>
</dbReference>
<reference evidence="11 12" key="1">
    <citation type="submission" date="2017-09" db="EMBL/GenBank/DDBJ databases">
        <title>Reassesment of A. cryaerophilus.</title>
        <authorList>
            <person name="Perez-Cataluna A."/>
            <person name="Collado L."/>
            <person name="Salgado O."/>
            <person name="Lefinanco V."/>
            <person name="Figueras M.J."/>
        </authorList>
    </citation>
    <scope>NUCLEOTIDE SEQUENCE [LARGE SCALE GENOMIC DNA]</scope>
    <source>
        <strain evidence="11 12">LMG 9861</strain>
    </source>
</reference>
<dbReference type="GO" id="GO:0009002">
    <property type="term" value="F:serine-type D-Ala-D-Ala carboxypeptidase activity"/>
    <property type="evidence" value="ECO:0007669"/>
    <property type="project" value="InterPro"/>
</dbReference>